<proteinExistence type="predicted"/>
<comment type="caution">
    <text evidence="1">The sequence shown here is derived from an EMBL/GenBank/DDBJ whole genome shotgun (WGS) entry which is preliminary data.</text>
</comment>
<sequence length="102" mass="11244">MRDDQVERIKLLSEEIADDMVKTAVMAMGIGLGSNQERGNKGFMYKIVKDQAGVMATLQRILDIKSGAIPPISATKATQEKHEQNLIKKAEADAAKLKQRMS</sequence>
<dbReference type="PATRIC" id="fig|1217662.4.peg.1018"/>
<dbReference type="EMBL" id="APPZ01000005">
    <property type="protein sequence ID" value="ENV73534.1"/>
    <property type="molecule type" value="Genomic_DNA"/>
</dbReference>
<dbReference type="HOGENOM" id="CLU_2271284_0_0_6"/>
<organism evidence="1 2">
    <name type="scientific">Acinetobacter johnsonii ANC 3681</name>
    <dbReference type="NCBI Taxonomy" id="1217662"/>
    <lineage>
        <taxon>Bacteria</taxon>
        <taxon>Pseudomonadati</taxon>
        <taxon>Pseudomonadota</taxon>
        <taxon>Gammaproteobacteria</taxon>
        <taxon>Moraxellales</taxon>
        <taxon>Moraxellaceae</taxon>
        <taxon>Acinetobacter</taxon>
    </lineage>
</organism>
<dbReference type="GeneID" id="56338255"/>
<evidence type="ECO:0000313" key="2">
    <source>
        <dbReference type="Proteomes" id="UP000018444"/>
    </source>
</evidence>
<dbReference type="RefSeq" id="WP_004979869.1">
    <property type="nucleotide sequence ID" value="NZ_KB849705.1"/>
</dbReference>
<dbReference type="Proteomes" id="UP000018444">
    <property type="component" value="Unassembled WGS sequence"/>
</dbReference>
<accession>N9CSP2</accession>
<dbReference type="AlphaFoldDB" id="N9CSP2"/>
<reference evidence="1 2" key="1">
    <citation type="submission" date="2013-02" db="EMBL/GenBank/DDBJ databases">
        <title>The Genome Sequence of Acinetobacter johnsonii ANC 3681.</title>
        <authorList>
            <consortium name="The Broad Institute Genome Sequencing Platform"/>
            <consortium name="The Broad Institute Genome Sequencing Center for Infectious Disease"/>
            <person name="Cerqueira G."/>
            <person name="Feldgarden M."/>
            <person name="Courvalin P."/>
            <person name="Perichon B."/>
            <person name="Grillot-Courvalin C."/>
            <person name="Clermont D."/>
            <person name="Rocha E."/>
            <person name="Yoon E.-J."/>
            <person name="Nemec A."/>
            <person name="Walker B."/>
            <person name="Young S.K."/>
            <person name="Zeng Q."/>
            <person name="Gargeya S."/>
            <person name="Fitzgerald M."/>
            <person name="Haas B."/>
            <person name="Abouelleil A."/>
            <person name="Alvarado L."/>
            <person name="Arachchi H.M."/>
            <person name="Berlin A.M."/>
            <person name="Chapman S.B."/>
            <person name="Dewar J."/>
            <person name="Goldberg J."/>
            <person name="Griggs A."/>
            <person name="Gujja S."/>
            <person name="Hansen M."/>
            <person name="Howarth C."/>
            <person name="Imamovic A."/>
            <person name="Larimer J."/>
            <person name="McCowan C."/>
            <person name="Murphy C."/>
            <person name="Neiman D."/>
            <person name="Pearson M."/>
            <person name="Priest M."/>
            <person name="Roberts A."/>
            <person name="Saif S."/>
            <person name="Shea T."/>
            <person name="Sisk P."/>
            <person name="Sykes S."/>
            <person name="Wortman J."/>
            <person name="Nusbaum C."/>
            <person name="Birren B."/>
        </authorList>
    </citation>
    <scope>NUCLEOTIDE SEQUENCE [LARGE SCALE GENOMIC DNA]</scope>
    <source>
        <strain evidence="1 2">ANC 3681</strain>
    </source>
</reference>
<name>N9CSP2_ACIJO</name>
<gene>
    <name evidence="1" type="ORF">F946_01046</name>
</gene>
<protein>
    <submittedName>
        <fullName evidence="1">Uncharacterized protein</fullName>
    </submittedName>
</protein>
<evidence type="ECO:0000313" key="1">
    <source>
        <dbReference type="EMBL" id="ENV73534.1"/>
    </source>
</evidence>